<dbReference type="SUPFAM" id="SSF57756">
    <property type="entry name" value="Retrovirus zinc finger-like domains"/>
    <property type="match status" value="1"/>
</dbReference>
<keyword evidence="2 4" id="KW-0863">Zinc-finger</keyword>
<feature type="region of interest" description="Disordered" evidence="5">
    <location>
        <begin position="186"/>
        <end position="227"/>
    </location>
</feature>
<dbReference type="InterPro" id="IPR001878">
    <property type="entry name" value="Znf_CCHC"/>
</dbReference>
<proteinExistence type="predicted"/>
<dbReference type="PANTHER" id="PTHR25465:SF41">
    <property type="entry name" value="E3 UBIQUITIN-PROTEIN LIGASE RNF135"/>
    <property type="match status" value="1"/>
</dbReference>
<sequence length="486" mass="54948">MASADLREELDCSICLETFTDPVMLRCGHNFCRVCIDQHLNRQDESAIYSCPECREKFVERPALMRNITLSNIVRNFLLNEPRKEVSSDPRTSLENRKCSVHNELFTYYCPADATCIYTSVSSSVSHGKPRKEVSSDPGTSLENRKCSVHNELFTYYCPADATCICVSCSLVGEHQGHGVELLDEASEKKKKKKKKKNKKLTTKKEETEGRVQSLEESRRKAQEKASGEAERVTALFIDIRRRLDDLEKRVLSDISRQEKEESLSLSALIQKLEIQKDELSRKMRHIEELCNMTGSLTCGLPDTLHTLCDIISGIRSGIYVESPLDILLDVKTAHNNLHRSDNLKTPPCTKKNQNINGPCGAVRKPLLAAHPESETVDPSQTLLPAKGSKKSVKQPKKGATDPVLYTLVHMKPSQTTRTCFKCGRPGHLRRDCRGSKNASWGPSSYTEDRYQPQGPPLAQRRDRTSSNCRPAQREPAFYEDFYLPW</sequence>
<gene>
    <name evidence="9" type="ORF">GDO81_029467</name>
</gene>
<dbReference type="InterPro" id="IPR013083">
    <property type="entry name" value="Znf_RING/FYVE/PHD"/>
</dbReference>
<dbReference type="InterPro" id="IPR027370">
    <property type="entry name" value="Znf-RING_euk"/>
</dbReference>
<evidence type="ECO:0000256" key="3">
    <source>
        <dbReference type="ARBA" id="ARBA00022833"/>
    </source>
</evidence>
<protein>
    <submittedName>
        <fullName evidence="9">Uncharacterized protein</fullName>
    </submittedName>
</protein>
<dbReference type="PANTHER" id="PTHR25465">
    <property type="entry name" value="B-BOX DOMAIN CONTAINING"/>
    <property type="match status" value="1"/>
</dbReference>
<dbReference type="SUPFAM" id="SSF57845">
    <property type="entry name" value="B-box zinc-binding domain"/>
    <property type="match status" value="1"/>
</dbReference>
<dbReference type="InterPro" id="IPR051051">
    <property type="entry name" value="E3_ubiq-ligase_TRIM/RNF"/>
</dbReference>
<organism evidence="9 10">
    <name type="scientific">Engystomops pustulosus</name>
    <name type="common">Tungara frog</name>
    <name type="synonym">Physalaemus pustulosus</name>
    <dbReference type="NCBI Taxonomy" id="76066"/>
    <lineage>
        <taxon>Eukaryota</taxon>
        <taxon>Metazoa</taxon>
        <taxon>Chordata</taxon>
        <taxon>Craniata</taxon>
        <taxon>Vertebrata</taxon>
        <taxon>Euteleostomi</taxon>
        <taxon>Amphibia</taxon>
        <taxon>Batrachia</taxon>
        <taxon>Anura</taxon>
        <taxon>Neobatrachia</taxon>
        <taxon>Hyloidea</taxon>
        <taxon>Leptodactylidae</taxon>
        <taxon>Leiuperinae</taxon>
        <taxon>Engystomops</taxon>
    </lineage>
</organism>
<accession>A0AAV6ZHI3</accession>
<dbReference type="PROSITE" id="PS00518">
    <property type="entry name" value="ZF_RING_1"/>
    <property type="match status" value="1"/>
</dbReference>
<dbReference type="PROSITE" id="PS50089">
    <property type="entry name" value="ZF_RING_2"/>
    <property type="match status" value="1"/>
</dbReference>
<feature type="domain" description="CCHC-type" evidence="8">
    <location>
        <begin position="420"/>
        <end position="434"/>
    </location>
</feature>
<dbReference type="Gene3D" id="3.30.40.10">
    <property type="entry name" value="Zinc/RING finger domain, C3HC4 (zinc finger)"/>
    <property type="match status" value="1"/>
</dbReference>
<dbReference type="Gene3D" id="4.10.60.10">
    <property type="entry name" value="Zinc finger, CCHC-type"/>
    <property type="match status" value="1"/>
</dbReference>
<feature type="region of interest" description="Disordered" evidence="5">
    <location>
        <begin position="371"/>
        <end position="399"/>
    </location>
</feature>
<dbReference type="SUPFAM" id="SSF57850">
    <property type="entry name" value="RING/U-box"/>
    <property type="match status" value="1"/>
</dbReference>
<dbReference type="Proteomes" id="UP000824782">
    <property type="component" value="Unassembled WGS sequence"/>
</dbReference>
<evidence type="ECO:0000313" key="10">
    <source>
        <dbReference type="Proteomes" id="UP000824782"/>
    </source>
</evidence>
<dbReference type="SMART" id="SM00336">
    <property type="entry name" value="BBOX"/>
    <property type="match status" value="1"/>
</dbReference>
<reference evidence="9" key="1">
    <citation type="thesis" date="2020" institute="ProQuest LLC" country="789 East Eisenhower Parkway, Ann Arbor, MI, USA">
        <title>Comparative Genomics and Chromosome Evolution.</title>
        <authorList>
            <person name="Mudd A.B."/>
        </authorList>
    </citation>
    <scope>NUCLEOTIDE SEQUENCE</scope>
    <source>
        <strain evidence="9">237g6f4</strain>
        <tissue evidence="9">Blood</tissue>
    </source>
</reference>
<evidence type="ECO:0000256" key="2">
    <source>
        <dbReference type="ARBA" id="ARBA00022771"/>
    </source>
</evidence>
<dbReference type="InterPro" id="IPR036875">
    <property type="entry name" value="Znf_CCHC_sf"/>
</dbReference>
<name>A0AAV6ZHI3_ENGPU</name>
<comment type="caution">
    <text evidence="9">The sequence shown here is derived from an EMBL/GenBank/DDBJ whole genome shotgun (WGS) entry which is preliminary data.</text>
</comment>
<dbReference type="Gene3D" id="3.30.160.60">
    <property type="entry name" value="Classic Zinc Finger"/>
    <property type="match status" value="1"/>
</dbReference>
<keyword evidence="3" id="KW-0862">Zinc</keyword>
<keyword evidence="1" id="KW-0479">Metal-binding</keyword>
<evidence type="ECO:0000256" key="1">
    <source>
        <dbReference type="ARBA" id="ARBA00022723"/>
    </source>
</evidence>
<dbReference type="GO" id="GO:0003676">
    <property type="term" value="F:nucleic acid binding"/>
    <property type="evidence" value="ECO:0007669"/>
    <property type="project" value="InterPro"/>
</dbReference>
<dbReference type="PROSITE" id="PS50119">
    <property type="entry name" value="ZF_BBOX"/>
    <property type="match status" value="1"/>
</dbReference>
<dbReference type="GO" id="GO:0008270">
    <property type="term" value="F:zinc ion binding"/>
    <property type="evidence" value="ECO:0007669"/>
    <property type="project" value="UniProtKB-KW"/>
</dbReference>
<dbReference type="Pfam" id="PF13445">
    <property type="entry name" value="zf-RING_UBOX"/>
    <property type="match status" value="1"/>
</dbReference>
<feature type="domain" description="RING-type" evidence="6">
    <location>
        <begin position="12"/>
        <end position="55"/>
    </location>
</feature>
<dbReference type="Pfam" id="PF00643">
    <property type="entry name" value="zf-B_box"/>
    <property type="match status" value="1"/>
</dbReference>
<dbReference type="SMART" id="SM00343">
    <property type="entry name" value="ZnF_C2HC"/>
    <property type="match status" value="1"/>
</dbReference>
<dbReference type="EMBL" id="WNYA01000885">
    <property type="protein sequence ID" value="KAG8546944.1"/>
    <property type="molecule type" value="Genomic_DNA"/>
</dbReference>
<feature type="compositionally biased region" description="Polar residues" evidence="5">
    <location>
        <begin position="437"/>
        <end position="446"/>
    </location>
</feature>
<evidence type="ECO:0000313" key="9">
    <source>
        <dbReference type="EMBL" id="KAG8546944.1"/>
    </source>
</evidence>
<evidence type="ECO:0000256" key="4">
    <source>
        <dbReference type="PROSITE-ProRule" id="PRU00024"/>
    </source>
</evidence>
<dbReference type="SMART" id="SM00184">
    <property type="entry name" value="RING"/>
    <property type="match status" value="1"/>
</dbReference>
<dbReference type="Pfam" id="PF00098">
    <property type="entry name" value="zf-CCHC"/>
    <property type="match status" value="1"/>
</dbReference>
<evidence type="ECO:0000259" key="6">
    <source>
        <dbReference type="PROSITE" id="PS50089"/>
    </source>
</evidence>
<feature type="compositionally biased region" description="Basic residues" evidence="5">
    <location>
        <begin position="388"/>
        <end position="397"/>
    </location>
</feature>
<keyword evidence="10" id="KW-1185">Reference proteome</keyword>
<dbReference type="InterPro" id="IPR001841">
    <property type="entry name" value="Znf_RING"/>
</dbReference>
<dbReference type="PROSITE" id="PS50158">
    <property type="entry name" value="ZF_CCHC"/>
    <property type="match status" value="1"/>
</dbReference>
<evidence type="ECO:0000256" key="5">
    <source>
        <dbReference type="SAM" id="MobiDB-lite"/>
    </source>
</evidence>
<feature type="compositionally biased region" description="Basic and acidic residues" evidence="5">
    <location>
        <begin position="203"/>
        <end position="227"/>
    </location>
</feature>
<evidence type="ECO:0000259" key="7">
    <source>
        <dbReference type="PROSITE" id="PS50119"/>
    </source>
</evidence>
<dbReference type="InterPro" id="IPR017907">
    <property type="entry name" value="Znf_RING_CS"/>
</dbReference>
<feature type="domain" description="B box-type" evidence="7">
    <location>
        <begin position="142"/>
        <end position="183"/>
    </location>
</feature>
<dbReference type="InterPro" id="IPR000315">
    <property type="entry name" value="Znf_B-box"/>
</dbReference>
<dbReference type="AlphaFoldDB" id="A0AAV6ZHI3"/>
<evidence type="ECO:0000259" key="8">
    <source>
        <dbReference type="PROSITE" id="PS50158"/>
    </source>
</evidence>
<feature type="compositionally biased region" description="Basic residues" evidence="5">
    <location>
        <begin position="189"/>
        <end position="202"/>
    </location>
</feature>
<feature type="region of interest" description="Disordered" evidence="5">
    <location>
        <begin position="432"/>
        <end position="473"/>
    </location>
</feature>